<dbReference type="SUPFAM" id="SSF46626">
    <property type="entry name" value="Cytochrome c"/>
    <property type="match status" value="2"/>
</dbReference>
<evidence type="ECO:0000259" key="8">
    <source>
        <dbReference type="PROSITE" id="PS51007"/>
    </source>
</evidence>
<dbReference type="Pfam" id="PF13442">
    <property type="entry name" value="Cytochrome_CBB3"/>
    <property type="match status" value="1"/>
</dbReference>
<evidence type="ECO:0000313" key="10">
    <source>
        <dbReference type="Proteomes" id="UP001139410"/>
    </source>
</evidence>
<dbReference type="Proteomes" id="UP001139410">
    <property type="component" value="Unassembled WGS sequence"/>
</dbReference>
<gene>
    <name evidence="9" type="ORF">LVY65_00480</name>
</gene>
<evidence type="ECO:0000256" key="2">
    <source>
        <dbReference type="ARBA" id="ARBA00022617"/>
    </source>
</evidence>
<dbReference type="GO" id="GO:0046872">
    <property type="term" value="F:metal ion binding"/>
    <property type="evidence" value="ECO:0007669"/>
    <property type="project" value="UniProtKB-KW"/>
</dbReference>
<evidence type="ECO:0000256" key="1">
    <source>
        <dbReference type="ARBA" id="ARBA00022448"/>
    </source>
</evidence>
<accession>A0A9X1TUY2</accession>
<reference evidence="9" key="1">
    <citation type="submission" date="2022-01" db="EMBL/GenBank/DDBJ databases">
        <authorList>
            <person name="Jo J.-H."/>
            <person name="Im W.-T."/>
        </authorList>
    </citation>
    <scope>NUCLEOTIDE SEQUENCE</scope>
    <source>
        <strain evidence="9">G124</strain>
    </source>
</reference>
<feature type="domain" description="Cytochrome c" evidence="8">
    <location>
        <begin position="51"/>
        <end position="146"/>
    </location>
</feature>
<dbReference type="GO" id="GO:0020037">
    <property type="term" value="F:heme binding"/>
    <property type="evidence" value="ECO:0007669"/>
    <property type="project" value="InterPro"/>
</dbReference>
<dbReference type="InterPro" id="IPR036909">
    <property type="entry name" value="Cyt_c-like_dom_sf"/>
</dbReference>
<evidence type="ECO:0000256" key="4">
    <source>
        <dbReference type="ARBA" id="ARBA00022982"/>
    </source>
</evidence>
<dbReference type="PANTHER" id="PTHR37823">
    <property type="entry name" value="CYTOCHROME C-553-LIKE"/>
    <property type="match status" value="1"/>
</dbReference>
<dbReference type="AlphaFoldDB" id="A0A9X1TUY2"/>
<keyword evidence="4" id="KW-0249">Electron transport</keyword>
<dbReference type="Pfam" id="PF00034">
    <property type="entry name" value="Cytochrom_C"/>
    <property type="match status" value="1"/>
</dbReference>
<dbReference type="Gene3D" id="1.10.760.10">
    <property type="entry name" value="Cytochrome c-like domain"/>
    <property type="match status" value="2"/>
</dbReference>
<evidence type="ECO:0000256" key="6">
    <source>
        <dbReference type="PROSITE-ProRule" id="PRU00433"/>
    </source>
</evidence>
<comment type="caution">
    <text evidence="9">The sequence shown here is derived from an EMBL/GenBank/DDBJ whole genome shotgun (WGS) entry which is preliminary data.</text>
</comment>
<keyword evidence="5 6" id="KW-0408">Iron</keyword>
<feature type="transmembrane region" description="Helical" evidence="7">
    <location>
        <begin position="7"/>
        <end position="28"/>
    </location>
</feature>
<protein>
    <submittedName>
        <fullName evidence="9">Cytochrome c</fullName>
    </submittedName>
</protein>
<feature type="domain" description="Cytochrome c" evidence="8">
    <location>
        <begin position="190"/>
        <end position="281"/>
    </location>
</feature>
<dbReference type="InterPro" id="IPR009056">
    <property type="entry name" value="Cyt_c-like_dom"/>
</dbReference>
<keyword evidence="1" id="KW-0813">Transport</keyword>
<keyword evidence="3 6" id="KW-0479">Metal-binding</keyword>
<dbReference type="PROSITE" id="PS51007">
    <property type="entry name" value="CYTC"/>
    <property type="match status" value="2"/>
</dbReference>
<keyword evidence="10" id="KW-1185">Reference proteome</keyword>
<dbReference type="EMBL" id="JAKFGM010000001">
    <property type="protein sequence ID" value="MCF2513549.1"/>
    <property type="molecule type" value="Genomic_DNA"/>
</dbReference>
<organism evidence="9 10">
    <name type="scientific">Sphingomonas cremea</name>
    <dbReference type="NCBI Taxonomy" id="2904799"/>
    <lineage>
        <taxon>Bacteria</taxon>
        <taxon>Pseudomonadati</taxon>
        <taxon>Pseudomonadota</taxon>
        <taxon>Alphaproteobacteria</taxon>
        <taxon>Sphingomonadales</taxon>
        <taxon>Sphingomonadaceae</taxon>
        <taxon>Sphingomonas</taxon>
    </lineage>
</organism>
<evidence type="ECO:0000313" key="9">
    <source>
        <dbReference type="EMBL" id="MCF2513549.1"/>
    </source>
</evidence>
<dbReference type="GO" id="GO:0009055">
    <property type="term" value="F:electron transfer activity"/>
    <property type="evidence" value="ECO:0007669"/>
    <property type="project" value="InterPro"/>
</dbReference>
<keyword evidence="7" id="KW-0812">Transmembrane</keyword>
<evidence type="ECO:0000256" key="3">
    <source>
        <dbReference type="ARBA" id="ARBA00022723"/>
    </source>
</evidence>
<sequence length="285" mass="30359">MAKALRWFGYLVGFLLVLALLAAAWVWFASERALGGKVEGVPETLVTPTAAQLADGPRQLRVMGCISCHGDGLRGNLMFSEPNVADVYAPNLTLVAAKANDQQLARAIRQGIGTDGRPLLIMPSSQYSRMDDAETAALIAAIRGLPVGGKQTPPNHVGPLGRIGLAAGKLHTQPSQVARYKENMPADLGPQFAAGRKLAMVNCAECHGPTFGGGEPKPGLKAPDLVVAGAYDLPEFKRLMRTGVPTGGRKLDMMADVSRNDFSHLTDAEIEAIHDYLVERANRAN</sequence>
<keyword evidence="7" id="KW-1133">Transmembrane helix</keyword>
<keyword evidence="2 6" id="KW-0349">Heme</keyword>
<evidence type="ECO:0000256" key="5">
    <source>
        <dbReference type="ARBA" id="ARBA00023004"/>
    </source>
</evidence>
<dbReference type="InterPro" id="IPR051811">
    <property type="entry name" value="Cytochrome_c550/c551-like"/>
</dbReference>
<name>A0A9X1TUY2_9SPHN</name>
<dbReference type="RefSeq" id="WP_235066058.1">
    <property type="nucleotide sequence ID" value="NZ_JAKFGM010000001.1"/>
</dbReference>
<keyword evidence="7" id="KW-0472">Membrane</keyword>
<evidence type="ECO:0000256" key="7">
    <source>
        <dbReference type="SAM" id="Phobius"/>
    </source>
</evidence>
<proteinExistence type="predicted"/>